<organism evidence="1 2">
    <name type="scientific">Taklimakanibacter albus</name>
    <dbReference type="NCBI Taxonomy" id="2800327"/>
    <lineage>
        <taxon>Bacteria</taxon>
        <taxon>Pseudomonadati</taxon>
        <taxon>Pseudomonadota</taxon>
        <taxon>Alphaproteobacteria</taxon>
        <taxon>Hyphomicrobiales</taxon>
        <taxon>Aestuariivirgaceae</taxon>
        <taxon>Taklimakanibacter</taxon>
    </lineage>
</organism>
<keyword evidence="2" id="KW-1185">Reference proteome</keyword>
<sequence>MRKLALAAAAVAALGLSAPAADAKTGVKIGVLTCSIEGGVGLILVSSKKINCVYQPSGGGRVERYEGRIRKLGVDIGVTNQTILAWAVFAPGKTKRGALEGTYLGATAEATVVAGLGANVLIGGFKKTISLQPLSIQVQTGLNVAAGVAGLYLDFVRR</sequence>
<name>A0ACC5R3X8_9HYPH</name>
<gene>
    <name evidence="1" type="ORF">JHL16_13555</name>
</gene>
<dbReference type="Proteomes" id="UP000616151">
    <property type="component" value="Unassembled WGS sequence"/>
</dbReference>
<dbReference type="EMBL" id="JAENHL010000007">
    <property type="protein sequence ID" value="MBK1867376.1"/>
    <property type="molecule type" value="Genomic_DNA"/>
</dbReference>
<evidence type="ECO:0000313" key="2">
    <source>
        <dbReference type="Proteomes" id="UP000616151"/>
    </source>
</evidence>
<accession>A0ACC5R3X8</accession>
<comment type="caution">
    <text evidence="1">The sequence shown here is derived from an EMBL/GenBank/DDBJ whole genome shotgun (WGS) entry which is preliminary data.</text>
</comment>
<protein>
    <submittedName>
        <fullName evidence="1">DUF992 domain-containing protein</fullName>
    </submittedName>
</protein>
<evidence type="ECO:0000313" key="1">
    <source>
        <dbReference type="EMBL" id="MBK1867376.1"/>
    </source>
</evidence>
<proteinExistence type="predicted"/>
<reference evidence="1" key="1">
    <citation type="submission" date="2021-01" db="EMBL/GenBank/DDBJ databases">
        <authorList>
            <person name="Sun Q."/>
        </authorList>
    </citation>
    <scope>NUCLEOTIDE SEQUENCE</scope>
    <source>
        <strain evidence="1">YIM B02566</strain>
    </source>
</reference>